<reference evidence="3 4" key="2">
    <citation type="submission" date="2012-02" db="EMBL/GenBank/DDBJ databases">
        <title>Improved High-Quality Draft sequence of Desulfobacter postgatei 2ac9.</title>
        <authorList>
            <consortium name="US DOE Joint Genome Institute"/>
            <person name="Lucas S."/>
            <person name="Han J."/>
            <person name="Lapidus A."/>
            <person name="Cheng J.-F."/>
            <person name="Goodwin L."/>
            <person name="Pitluck S."/>
            <person name="Peters L."/>
            <person name="Ovchinnikova G."/>
            <person name="Held B."/>
            <person name="Detter J.C."/>
            <person name="Han C."/>
            <person name="Tapia R."/>
            <person name="Land M."/>
            <person name="Hauser L."/>
            <person name="Kyrpides N."/>
            <person name="Ivanova N."/>
            <person name="Pagani I."/>
            <person name="Orellana R."/>
            <person name="Lovley D."/>
            <person name="Woyke T."/>
        </authorList>
    </citation>
    <scope>NUCLEOTIDE SEQUENCE [LARGE SCALE GENOMIC DNA]</scope>
    <source>
        <strain evidence="3 4">2ac9</strain>
    </source>
</reference>
<dbReference type="Pfam" id="PF04350">
    <property type="entry name" value="PilO"/>
    <property type="match status" value="1"/>
</dbReference>
<reference evidence="3 4" key="1">
    <citation type="submission" date="2011-09" db="EMBL/GenBank/DDBJ databases">
        <authorList>
            <consortium name="US DOE Joint Genome Institute (JGI-PGF)"/>
            <person name="Lucas S."/>
            <person name="Han J."/>
            <person name="Lapidus A."/>
            <person name="Cheng J.-F."/>
            <person name="Goodwin L."/>
            <person name="Pitluck S."/>
            <person name="Peters L."/>
            <person name="Land M.L."/>
            <person name="Hauser L."/>
            <person name="Orellana R."/>
            <person name="Lovley D."/>
            <person name="Woyke T.J."/>
        </authorList>
    </citation>
    <scope>NUCLEOTIDE SEQUENCE [LARGE SCALE GENOMIC DNA]</scope>
    <source>
        <strain evidence="3 4">2ac9</strain>
    </source>
</reference>
<evidence type="ECO:0000256" key="1">
    <source>
        <dbReference type="SAM" id="Coils"/>
    </source>
</evidence>
<keyword evidence="1" id="KW-0175">Coiled coil</keyword>
<dbReference type="OrthoDB" id="5502253at2"/>
<evidence type="ECO:0000313" key="3">
    <source>
        <dbReference type="EMBL" id="EIM64452.1"/>
    </source>
</evidence>
<dbReference type="GO" id="GO:0043107">
    <property type="term" value="P:type IV pilus-dependent motility"/>
    <property type="evidence" value="ECO:0007669"/>
    <property type="project" value="InterPro"/>
</dbReference>
<protein>
    <submittedName>
        <fullName evidence="3">Tfp pilus assembly protein PilO</fullName>
    </submittedName>
</protein>
<accession>I5B4N9</accession>
<gene>
    <name evidence="3" type="ORF">DespoDRAFT_02608</name>
</gene>
<evidence type="ECO:0000256" key="2">
    <source>
        <dbReference type="SAM" id="Phobius"/>
    </source>
</evidence>
<dbReference type="Proteomes" id="UP000005778">
    <property type="component" value="Chromosome"/>
</dbReference>
<keyword evidence="4" id="KW-1185">Reference proteome</keyword>
<dbReference type="Gene3D" id="3.30.70.60">
    <property type="match status" value="1"/>
</dbReference>
<keyword evidence="2" id="KW-0812">Transmembrane</keyword>
<dbReference type="PANTHER" id="PTHR39555">
    <property type="entry name" value="FIMBRIAL ASSEMBLY PROTEIN PILO-LIKE PROTEIN-RELATED"/>
    <property type="match status" value="1"/>
</dbReference>
<sequence length="223" mass="24884">MAGKTKHSTEKKSGKIDVLFEKIGELTKIKRIFICLGTVGLICGGFYFLLLGPKLDTLTAAMQDLESQRTLLSTYKAKAAALEKVEAQMAQAQEQFNIAMTALPDKRELPSLLDEISKAGRDAGLEVQLFAPQNMVENASYIEIPLSMTVAGRYHQMAEFFYRVAGFNRIVNMSTINMNRMSGKEVADRNTIQMQCVALTYMFVEPKEDEGTGDKGKKKHTKR</sequence>
<organism evidence="3 4">
    <name type="scientific">Desulfobacter postgatei 2ac9</name>
    <dbReference type="NCBI Taxonomy" id="879212"/>
    <lineage>
        <taxon>Bacteria</taxon>
        <taxon>Pseudomonadati</taxon>
        <taxon>Thermodesulfobacteriota</taxon>
        <taxon>Desulfobacteria</taxon>
        <taxon>Desulfobacterales</taxon>
        <taxon>Desulfobacteraceae</taxon>
        <taxon>Desulfobacter</taxon>
    </lineage>
</organism>
<dbReference type="PANTHER" id="PTHR39555:SF1">
    <property type="entry name" value="TYPE IV PILUS INNER MEMBRANE COMPONENT PILO"/>
    <property type="match status" value="1"/>
</dbReference>
<feature type="transmembrane region" description="Helical" evidence="2">
    <location>
        <begin position="32"/>
        <end position="50"/>
    </location>
</feature>
<evidence type="ECO:0000313" key="4">
    <source>
        <dbReference type="Proteomes" id="UP000005778"/>
    </source>
</evidence>
<dbReference type="GO" id="GO:0043683">
    <property type="term" value="P:type IV pilus assembly"/>
    <property type="evidence" value="ECO:0007669"/>
    <property type="project" value="InterPro"/>
</dbReference>
<dbReference type="AlphaFoldDB" id="I5B4N9"/>
<dbReference type="eggNOG" id="COG3167">
    <property type="taxonomic scope" value="Bacteria"/>
</dbReference>
<dbReference type="RefSeq" id="WP_004074003.1">
    <property type="nucleotide sequence ID" value="NZ_CM001488.1"/>
</dbReference>
<keyword evidence="2" id="KW-1133">Transmembrane helix</keyword>
<keyword evidence="2" id="KW-0472">Membrane</keyword>
<dbReference type="STRING" id="879212.DespoDRAFT_02608"/>
<dbReference type="EMBL" id="CM001488">
    <property type="protein sequence ID" value="EIM64452.1"/>
    <property type="molecule type" value="Genomic_DNA"/>
</dbReference>
<feature type="coiled-coil region" evidence="1">
    <location>
        <begin position="75"/>
        <end position="102"/>
    </location>
</feature>
<dbReference type="HOGENOM" id="CLU_102444_0_0_7"/>
<dbReference type="InterPro" id="IPR007445">
    <property type="entry name" value="PilO"/>
</dbReference>
<proteinExistence type="predicted"/>
<dbReference type="InterPro" id="IPR014717">
    <property type="entry name" value="Transl_elong_EF1B/ribsomal_bS6"/>
</dbReference>
<name>I5B4N9_9BACT</name>